<name>A0AAW2HWU4_9NEOP</name>
<keyword evidence="3" id="KW-0677">Repeat</keyword>
<keyword evidence="2" id="KW-0479">Metal-binding</keyword>
<dbReference type="FunFam" id="3.30.160.60:FF:000432">
    <property type="entry name" value="zinc finger protein Gfi-1b isoform X1"/>
    <property type="match status" value="1"/>
</dbReference>
<dbReference type="InterPro" id="IPR013087">
    <property type="entry name" value="Znf_C2H2_type"/>
</dbReference>
<feature type="region of interest" description="Disordered" evidence="10">
    <location>
        <begin position="46"/>
        <end position="201"/>
    </location>
</feature>
<feature type="compositionally biased region" description="Low complexity" evidence="10">
    <location>
        <begin position="177"/>
        <end position="186"/>
    </location>
</feature>
<evidence type="ECO:0000256" key="2">
    <source>
        <dbReference type="ARBA" id="ARBA00022723"/>
    </source>
</evidence>
<evidence type="ECO:0000259" key="11">
    <source>
        <dbReference type="PROSITE" id="PS50157"/>
    </source>
</evidence>
<dbReference type="PANTHER" id="PTHR24399:SF41">
    <property type="entry name" value="ZINC FINGER PROTEIN GFI-1B"/>
    <property type="match status" value="1"/>
</dbReference>
<evidence type="ECO:0000256" key="10">
    <source>
        <dbReference type="SAM" id="MobiDB-lite"/>
    </source>
</evidence>
<protein>
    <recommendedName>
        <fullName evidence="11">C2H2-type domain-containing protein</fullName>
    </recommendedName>
</protein>
<keyword evidence="4 9" id="KW-0863">Zinc-finger</keyword>
<evidence type="ECO:0000256" key="3">
    <source>
        <dbReference type="ARBA" id="ARBA00022737"/>
    </source>
</evidence>
<dbReference type="InterPro" id="IPR036236">
    <property type="entry name" value="Znf_C2H2_sf"/>
</dbReference>
<dbReference type="GO" id="GO:0000978">
    <property type="term" value="F:RNA polymerase II cis-regulatory region sequence-specific DNA binding"/>
    <property type="evidence" value="ECO:0007669"/>
    <property type="project" value="TreeGrafter"/>
</dbReference>
<dbReference type="FunFam" id="3.30.160.60:FF:000148">
    <property type="entry name" value="zinc finger protein Gfi-1"/>
    <property type="match status" value="1"/>
</dbReference>
<comment type="caution">
    <text evidence="12">The sequence shown here is derived from an EMBL/GenBank/DDBJ whole genome shotgun (WGS) entry which is preliminary data.</text>
</comment>
<evidence type="ECO:0000256" key="7">
    <source>
        <dbReference type="ARBA" id="ARBA00023163"/>
    </source>
</evidence>
<dbReference type="AlphaFoldDB" id="A0AAW2HWU4"/>
<proteinExistence type="predicted"/>
<evidence type="ECO:0000313" key="12">
    <source>
        <dbReference type="EMBL" id="KAL0274354.1"/>
    </source>
</evidence>
<evidence type="ECO:0000256" key="8">
    <source>
        <dbReference type="ARBA" id="ARBA00023242"/>
    </source>
</evidence>
<feature type="domain" description="C2H2-type" evidence="11">
    <location>
        <begin position="365"/>
        <end position="393"/>
    </location>
</feature>
<feature type="domain" description="C2H2-type" evidence="11">
    <location>
        <begin position="478"/>
        <end position="505"/>
    </location>
</feature>
<dbReference type="GO" id="GO:0008270">
    <property type="term" value="F:zinc ion binding"/>
    <property type="evidence" value="ECO:0007669"/>
    <property type="project" value="UniProtKB-KW"/>
</dbReference>
<dbReference type="GO" id="GO:0003002">
    <property type="term" value="P:regionalization"/>
    <property type="evidence" value="ECO:0007669"/>
    <property type="project" value="UniProtKB-ARBA"/>
</dbReference>
<feature type="domain" description="C2H2-type" evidence="11">
    <location>
        <begin position="450"/>
        <end position="477"/>
    </location>
</feature>
<dbReference type="PROSITE" id="PS50157">
    <property type="entry name" value="ZINC_FINGER_C2H2_2"/>
    <property type="match status" value="6"/>
</dbReference>
<reference evidence="12" key="1">
    <citation type="journal article" date="2024" name="Gigascience">
        <title>Chromosome-level genome of the poultry shaft louse Menopon gallinae provides insight into the host-switching and adaptive evolution of parasitic lice.</title>
        <authorList>
            <person name="Xu Y."/>
            <person name="Ma L."/>
            <person name="Liu S."/>
            <person name="Liang Y."/>
            <person name="Liu Q."/>
            <person name="He Z."/>
            <person name="Tian L."/>
            <person name="Duan Y."/>
            <person name="Cai W."/>
            <person name="Li H."/>
            <person name="Song F."/>
        </authorList>
    </citation>
    <scope>NUCLEOTIDE SEQUENCE</scope>
    <source>
        <strain evidence="12">Cailab_2023a</strain>
    </source>
</reference>
<evidence type="ECO:0000256" key="1">
    <source>
        <dbReference type="ARBA" id="ARBA00004123"/>
    </source>
</evidence>
<dbReference type="GO" id="GO:0009887">
    <property type="term" value="P:animal organ morphogenesis"/>
    <property type="evidence" value="ECO:0007669"/>
    <property type="project" value="UniProtKB-ARBA"/>
</dbReference>
<dbReference type="EMBL" id="JARGDH010000003">
    <property type="protein sequence ID" value="KAL0274354.1"/>
    <property type="molecule type" value="Genomic_DNA"/>
</dbReference>
<dbReference type="Pfam" id="PF00096">
    <property type="entry name" value="zf-C2H2"/>
    <property type="match status" value="5"/>
</dbReference>
<organism evidence="12">
    <name type="scientific">Menopon gallinae</name>
    <name type="common">poultry shaft louse</name>
    <dbReference type="NCBI Taxonomy" id="328185"/>
    <lineage>
        <taxon>Eukaryota</taxon>
        <taxon>Metazoa</taxon>
        <taxon>Ecdysozoa</taxon>
        <taxon>Arthropoda</taxon>
        <taxon>Hexapoda</taxon>
        <taxon>Insecta</taxon>
        <taxon>Pterygota</taxon>
        <taxon>Neoptera</taxon>
        <taxon>Paraneoptera</taxon>
        <taxon>Psocodea</taxon>
        <taxon>Troctomorpha</taxon>
        <taxon>Phthiraptera</taxon>
        <taxon>Amblycera</taxon>
        <taxon>Menoponidae</taxon>
        <taxon>Menopon</taxon>
    </lineage>
</organism>
<evidence type="ECO:0000256" key="5">
    <source>
        <dbReference type="ARBA" id="ARBA00022833"/>
    </source>
</evidence>
<feature type="region of interest" description="Disordered" evidence="10">
    <location>
        <begin position="1"/>
        <end position="26"/>
    </location>
</feature>
<dbReference type="SUPFAM" id="SSF57667">
    <property type="entry name" value="beta-beta-alpha zinc fingers"/>
    <property type="match status" value="3"/>
</dbReference>
<dbReference type="FunFam" id="3.30.160.60:FF:000245">
    <property type="entry name" value="zinc finger protein Gfi-1"/>
    <property type="match status" value="1"/>
</dbReference>
<dbReference type="GO" id="GO:0005654">
    <property type="term" value="C:nucleoplasm"/>
    <property type="evidence" value="ECO:0007669"/>
    <property type="project" value="TreeGrafter"/>
</dbReference>
<comment type="subcellular location">
    <subcellularLocation>
        <location evidence="1">Nucleus</location>
    </subcellularLocation>
</comment>
<dbReference type="PANTHER" id="PTHR24399">
    <property type="entry name" value="ZINC FINGER AND BTB DOMAIN-CONTAINING"/>
    <property type="match status" value="1"/>
</dbReference>
<feature type="compositionally biased region" description="Basic and acidic residues" evidence="10">
    <location>
        <begin position="134"/>
        <end position="150"/>
    </location>
</feature>
<keyword evidence="7" id="KW-0804">Transcription</keyword>
<keyword evidence="8" id="KW-0539">Nucleus</keyword>
<dbReference type="Gene3D" id="3.30.160.60">
    <property type="entry name" value="Classic Zinc Finger"/>
    <property type="match status" value="5"/>
</dbReference>
<feature type="domain" description="C2H2-type" evidence="11">
    <location>
        <begin position="506"/>
        <end position="534"/>
    </location>
</feature>
<feature type="domain" description="C2H2-type" evidence="11">
    <location>
        <begin position="394"/>
        <end position="421"/>
    </location>
</feature>
<keyword evidence="5" id="KW-0862">Zinc</keyword>
<evidence type="ECO:0000256" key="6">
    <source>
        <dbReference type="ARBA" id="ARBA00023015"/>
    </source>
</evidence>
<dbReference type="FunFam" id="3.30.160.60:FF:000345">
    <property type="entry name" value="Zinc finger protein Gfi-1"/>
    <property type="match status" value="1"/>
</dbReference>
<evidence type="ECO:0000256" key="4">
    <source>
        <dbReference type="ARBA" id="ARBA00022771"/>
    </source>
</evidence>
<dbReference type="GO" id="GO:0001227">
    <property type="term" value="F:DNA-binding transcription repressor activity, RNA polymerase II-specific"/>
    <property type="evidence" value="ECO:0007669"/>
    <property type="project" value="TreeGrafter"/>
</dbReference>
<feature type="domain" description="C2H2-type" evidence="11">
    <location>
        <begin position="422"/>
        <end position="449"/>
    </location>
</feature>
<dbReference type="FunFam" id="3.30.160.60:FF:000446">
    <property type="entry name" value="Zinc finger protein"/>
    <property type="match status" value="1"/>
</dbReference>
<gene>
    <name evidence="12" type="ORF">PYX00_006804</name>
</gene>
<dbReference type="SMART" id="SM00355">
    <property type="entry name" value="ZnF_C2H2"/>
    <property type="match status" value="6"/>
</dbReference>
<evidence type="ECO:0000256" key="9">
    <source>
        <dbReference type="PROSITE-ProRule" id="PRU00042"/>
    </source>
</evidence>
<sequence>MSVAMPLDFTVRPREEPSSSVEDAAGPRFGLLQLISDLPTSSSAFRVVTPKGRTEGSSPDCGEKGLTGSYGRLWTSPFLKGAEQDSKNPSKNNDAIKFGVNRLVNSKSAESEEDEDNNNKLNKCNIPETPRSCGSEENRTVWCSDSHRSSSPEVEVDSPPRSPEPEIDVDANSDLTSSSPVVSRSSPWPPAPASPAEKPAKKSEAFSVSALLKPDVPKPPRAFSETISVTRSFLYPALTAPFADLLRKNNQNGENNSAFVPRQNGFGLNHSLYNPVNKDGETVDNNRNFLTNPSALYLSLGAMQAAAALAHQSHANNMAAFNATHPHTPEELFRLSHHFINPNFHPDPHHHHLFRPGLMPIGDVFSCVKCEKMFSTPHGLEVHARRSHNGKRPFACELCNKTFGHEISLSQHRAVHNIEKIFECKQCGKSFKRSSTLSTHLLIHSDTRPYPCHYCGKRFHQKSDMKKHTYIHTGEKPHKCQVCGKAFSQSSNLITHSRKHTGFKPFACDLCGRAFQRKVDLRRHKETQHAELRPVP</sequence>
<accession>A0AAW2HWU4</accession>
<dbReference type="PROSITE" id="PS00028">
    <property type="entry name" value="ZINC_FINGER_C2H2_1"/>
    <property type="match status" value="6"/>
</dbReference>
<keyword evidence="6" id="KW-0805">Transcription regulation</keyword>